<feature type="domain" description="Prepilin type IV endopeptidase peptidase" evidence="2">
    <location>
        <begin position="4"/>
        <end position="41"/>
    </location>
</feature>
<dbReference type="GO" id="GO:0004190">
    <property type="term" value="F:aspartic-type endopeptidase activity"/>
    <property type="evidence" value="ECO:0007669"/>
    <property type="project" value="InterPro"/>
</dbReference>
<accession>A0A448TWB8</accession>
<dbReference type="Pfam" id="PF01478">
    <property type="entry name" value="Peptidase_A24"/>
    <property type="match status" value="1"/>
</dbReference>
<dbReference type="EMBL" id="LR134510">
    <property type="protein sequence ID" value="VEJ10203.1"/>
    <property type="molecule type" value="Genomic_DNA"/>
</dbReference>
<protein>
    <submittedName>
        <fullName evidence="3">Flp operon protein B</fullName>
    </submittedName>
</protein>
<feature type="transmembrane region" description="Helical" evidence="1">
    <location>
        <begin position="25"/>
        <end position="49"/>
    </location>
</feature>
<reference evidence="3 4" key="1">
    <citation type="submission" date="2018-12" db="EMBL/GenBank/DDBJ databases">
        <authorList>
            <consortium name="Pathogen Informatics"/>
        </authorList>
    </citation>
    <scope>NUCLEOTIDE SEQUENCE [LARGE SCALE GENOMIC DNA]</scope>
    <source>
        <strain evidence="3 4">NCTC12871</strain>
    </source>
</reference>
<evidence type="ECO:0000259" key="2">
    <source>
        <dbReference type="Pfam" id="PF01478"/>
    </source>
</evidence>
<sequence length="84" mass="9330">MLNKVGAGDVKLLSVLMLAVPSEEIMPFLFLVTVIGAVIAIMTIVWLLFHKKSFMKYKLSYGVAICGGFILNFAPYILSVYSHF</sequence>
<evidence type="ECO:0000256" key="1">
    <source>
        <dbReference type="SAM" id="Phobius"/>
    </source>
</evidence>
<keyword evidence="1" id="KW-1133">Transmembrane helix</keyword>
<dbReference type="InterPro" id="IPR000045">
    <property type="entry name" value="Prepilin_IV_endopep_pep"/>
</dbReference>
<dbReference type="KEGG" id="adp:NCTC12871_01713"/>
<evidence type="ECO:0000313" key="4">
    <source>
        <dbReference type="Proteomes" id="UP000279799"/>
    </source>
</evidence>
<feature type="transmembrane region" description="Helical" evidence="1">
    <location>
        <begin position="61"/>
        <end position="81"/>
    </location>
</feature>
<keyword evidence="1" id="KW-0812">Transmembrane</keyword>
<dbReference type="Proteomes" id="UP000279799">
    <property type="component" value="Chromosome"/>
</dbReference>
<keyword evidence="1" id="KW-0472">Membrane</keyword>
<dbReference type="AlphaFoldDB" id="A0A448TWB8"/>
<name>A0A448TWB8_9PAST</name>
<keyword evidence="4" id="KW-1185">Reference proteome</keyword>
<evidence type="ECO:0000313" key="3">
    <source>
        <dbReference type="EMBL" id="VEJ10203.1"/>
    </source>
</evidence>
<dbReference type="GO" id="GO:0016020">
    <property type="term" value="C:membrane"/>
    <property type="evidence" value="ECO:0007669"/>
    <property type="project" value="InterPro"/>
</dbReference>
<organism evidence="3 4">
    <name type="scientific">Actinobacillus delphinicola</name>
    <dbReference type="NCBI Taxonomy" id="51161"/>
    <lineage>
        <taxon>Bacteria</taxon>
        <taxon>Pseudomonadati</taxon>
        <taxon>Pseudomonadota</taxon>
        <taxon>Gammaproteobacteria</taxon>
        <taxon>Pasteurellales</taxon>
        <taxon>Pasteurellaceae</taxon>
        <taxon>Actinobacillus</taxon>
    </lineage>
</organism>
<proteinExistence type="predicted"/>
<gene>
    <name evidence="3" type="primary">tadV_2</name>
    <name evidence="3" type="ORF">NCTC12871_01713</name>
</gene>